<name>A0A380FEM2_STAGA</name>
<feature type="transmembrane region" description="Helical" evidence="1">
    <location>
        <begin position="32"/>
        <end position="58"/>
    </location>
</feature>
<keyword evidence="1" id="KW-0472">Membrane</keyword>
<dbReference type="AlphaFoldDB" id="A0A380FEM2"/>
<dbReference type="Proteomes" id="UP000255277">
    <property type="component" value="Unassembled WGS sequence"/>
</dbReference>
<evidence type="ECO:0000313" key="3">
    <source>
        <dbReference type="Proteomes" id="UP000255277"/>
    </source>
</evidence>
<keyword evidence="1" id="KW-1133">Transmembrane helix</keyword>
<evidence type="ECO:0000313" key="2">
    <source>
        <dbReference type="EMBL" id="SUM31796.1"/>
    </source>
</evidence>
<gene>
    <name evidence="2" type="ORF">NCTC12195_01232</name>
</gene>
<dbReference type="EMBL" id="UHDK01000001">
    <property type="protein sequence ID" value="SUM31796.1"/>
    <property type="molecule type" value="Genomic_DNA"/>
</dbReference>
<reference evidence="2 3" key="1">
    <citation type="submission" date="2018-06" db="EMBL/GenBank/DDBJ databases">
        <authorList>
            <consortium name="Pathogen Informatics"/>
            <person name="Doyle S."/>
        </authorList>
    </citation>
    <scope>NUCLEOTIDE SEQUENCE [LARGE SCALE GENOMIC DNA]</scope>
    <source>
        <strain evidence="2 3">NCTC12195</strain>
    </source>
</reference>
<accession>A0A380FEM2</accession>
<sequence length="60" mass="6730">MSLVILFSVLIVLMILLLFTYTHQKLQNVSGTIVMIAPIVSALYFFMANSECICWALCSD</sequence>
<evidence type="ECO:0000256" key="1">
    <source>
        <dbReference type="SAM" id="Phobius"/>
    </source>
</evidence>
<organism evidence="2 3">
    <name type="scientific">Staphylococcus gallinarum</name>
    <dbReference type="NCBI Taxonomy" id="1293"/>
    <lineage>
        <taxon>Bacteria</taxon>
        <taxon>Bacillati</taxon>
        <taxon>Bacillota</taxon>
        <taxon>Bacilli</taxon>
        <taxon>Bacillales</taxon>
        <taxon>Staphylococcaceae</taxon>
        <taxon>Staphylococcus</taxon>
    </lineage>
</organism>
<keyword evidence="1" id="KW-0812">Transmembrane</keyword>
<proteinExistence type="predicted"/>
<protein>
    <submittedName>
        <fullName evidence="2">Monovalent cation/H+ antiporter subunit A</fullName>
    </submittedName>
</protein>